<feature type="region of interest" description="Disordered" evidence="5">
    <location>
        <begin position="1250"/>
        <end position="1271"/>
    </location>
</feature>
<feature type="compositionally biased region" description="Low complexity" evidence="5">
    <location>
        <begin position="898"/>
        <end position="1048"/>
    </location>
</feature>
<evidence type="ECO:0000256" key="1">
    <source>
        <dbReference type="ARBA" id="ARBA00022723"/>
    </source>
</evidence>
<dbReference type="EnsemblMetazoa" id="tetur08g02340.1">
    <property type="protein sequence ID" value="tetur08g02340.1"/>
    <property type="gene ID" value="tetur08g02340"/>
</dbReference>
<feature type="region of interest" description="Disordered" evidence="5">
    <location>
        <begin position="547"/>
        <end position="567"/>
    </location>
</feature>
<dbReference type="Proteomes" id="UP000015104">
    <property type="component" value="Unassembled WGS sequence"/>
</dbReference>
<evidence type="ECO:0000256" key="2">
    <source>
        <dbReference type="ARBA" id="ARBA00022801"/>
    </source>
</evidence>
<evidence type="ECO:0000259" key="6">
    <source>
        <dbReference type="PROSITE" id="PS51746"/>
    </source>
</evidence>
<dbReference type="InterPro" id="IPR001932">
    <property type="entry name" value="PPM-type_phosphatase-like_dom"/>
</dbReference>
<keyword evidence="1" id="KW-0479">Metal-binding</keyword>
<comment type="similarity">
    <text evidence="4">Belongs to the PP2C family.</text>
</comment>
<dbReference type="PROSITE" id="PS01032">
    <property type="entry name" value="PPM_1"/>
    <property type="match status" value="1"/>
</dbReference>
<dbReference type="CDD" id="cd00143">
    <property type="entry name" value="PP2Cc"/>
    <property type="match status" value="1"/>
</dbReference>
<proteinExistence type="inferred from homology"/>
<dbReference type="InterPro" id="IPR000222">
    <property type="entry name" value="PP2C_BS"/>
</dbReference>
<dbReference type="OMA" id="IDKCAIY"/>
<evidence type="ECO:0000313" key="8">
    <source>
        <dbReference type="Proteomes" id="UP000015104"/>
    </source>
</evidence>
<evidence type="ECO:0000256" key="5">
    <source>
        <dbReference type="SAM" id="MobiDB-lite"/>
    </source>
</evidence>
<keyword evidence="2 4" id="KW-0378">Hydrolase</keyword>
<evidence type="ECO:0000256" key="4">
    <source>
        <dbReference type="RuleBase" id="RU003465"/>
    </source>
</evidence>
<dbReference type="PANTHER" id="PTHR13832">
    <property type="entry name" value="PROTEIN PHOSPHATASE 2C"/>
    <property type="match status" value="1"/>
</dbReference>
<name>T1KAZ9_TETUR</name>
<feature type="compositionally biased region" description="Basic and acidic residues" evidence="5">
    <location>
        <begin position="1049"/>
        <end position="1058"/>
    </location>
</feature>
<feature type="compositionally biased region" description="Polar residues" evidence="5">
    <location>
        <begin position="854"/>
        <end position="897"/>
    </location>
</feature>
<dbReference type="HOGENOM" id="CLU_263954_0_0_1"/>
<organism evidence="7 8">
    <name type="scientific">Tetranychus urticae</name>
    <name type="common">Two-spotted spider mite</name>
    <dbReference type="NCBI Taxonomy" id="32264"/>
    <lineage>
        <taxon>Eukaryota</taxon>
        <taxon>Metazoa</taxon>
        <taxon>Ecdysozoa</taxon>
        <taxon>Arthropoda</taxon>
        <taxon>Chelicerata</taxon>
        <taxon>Arachnida</taxon>
        <taxon>Acari</taxon>
        <taxon>Acariformes</taxon>
        <taxon>Trombidiformes</taxon>
        <taxon>Prostigmata</taxon>
        <taxon>Eleutherengona</taxon>
        <taxon>Raphignathae</taxon>
        <taxon>Tetranychoidea</taxon>
        <taxon>Tetranychidae</taxon>
        <taxon>Tetranychus</taxon>
    </lineage>
</organism>
<feature type="region of interest" description="Disordered" evidence="5">
    <location>
        <begin position="805"/>
        <end position="828"/>
    </location>
</feature>
<sequence length="1271" mass="136075">MEGQKESPEYSVYAVRNTRRLMEDRHVVIPDLLSQFKDKGDKQYSYYAVFDGHAGPDAAQFAADNLHKNLVESSFFQSGNILDAFRHAYALTDFQYTEKSERDGIKSGCTAVTCLLENKKKLHMAWVGDSVALLSRNGKPCFIMEPHNLERDDEKERVESMGGAVIYFDTWRVNGTLSVSRAIGDPEYKPYVCSDPDIEQIDLDGTEDFLIIGCDGLWDRMSPEDAIGLIYQHIQSKCHLEPSEIVKDTAKVLAERSIEDGSNDNVTTIVIFLRDVASILNTSSSVPSETSNNVFGAKLNGDNSNTYDLPTGLNNIHTSNSNNNNNYDNGLIDTSDYDSRPTDNGLINKEVIDDTIGASEDKDIVSQLEGKNSTLNPFADEFQPNITSNNIIENQFGNEPKKDDEELNKNDGLEKKDLWMSDFKNDGNNEQHQQDYSNQAEMLDGLVVNGLSASENLSGSDVNQPNYSSRFEENLLSSEEVVQQNPHDLAQEPSAPELISIDQEQFTTMEANISQAEIFVGNLTPTEVPSTPVANNQVTDFPSELSSQFAGDNSSQYSFETTQSNPESNVNQYITSVSDAMISESYQDPYFASDSVEPESIIVNTCDDAISSGPHAIDPYSGDDKELESDSTKELAEVPLNQPLTEEVAIEVTDNAPLGSSNPFGSSILNESQAHLAEELEAKMPREEEKSFFTEDTSFADNSSALLDFSADQVDEIVLSPYPANESSIMETKFEQSIEEPITEQELISQQEVSPPEKSEDLSVITEKTTELTINDESGANVPLDAPITESNQTENITELICGSTEENPSEAIASSKTEASKEEETVGVTTTTVVAAAAIAVTAAAVSGAAISSKSSQPVIKESTTQAKSSIAKKSTAPLSKTTSRTTASSVKPSTATITRKPLPTTSTTRTASSRPNVGLASSKLPSKPTSTYTSTATVKSSTTSRVGTTSTLNKKPTSTTTSGISRISSLASRTSSSTAPSSSSTTTGKTLTRTTTTTASSAASRKPLSTTTTSGTTRTTSTTKPTLSSRTTTSSSRTVTSSTARTGVKETDKKETSTGLTKPTTKRASTGSMLNRPSPGASSLTNKVSSSALNRSMTSSSRPGATTNTTVSKLSTRPSSSTMSSTRSPGLSSTRSLGAKTSATTTTKSTTSTNKVAVSRLGANKKPTASTTTSKEATSVTNSSSINSTGEVINCNDQKTSSSSPVDATTNLIGTTSNAITNSIKRDKNMPNSANSLKDELEAALASPISCEDKGVIKGTKENESSGNL</sequence>
<dbReference type="KEGG" id="tut:107362416"/>
<feature type="domain" description="PPM-type phosphatase" evidence="6">
    <location>
        <begin position="9"/>
        <end position="273"/>
    </location>
</feature>
<feature type="compositionally biased region" description="Basic and acidic residues" evidence="5">
    <location>
        <begin position="1253"/>
        <end position="1271"/>
    </location>
</feature>
<dbReference type="eggNOG" id="KOG0698">
    <property type="taxonomic scope" value="Eukaryota"/>
</dbReference>
<feature type="compositionally biased region" description="Low complexity" evidence="5">
    <location>
        <begin position="1116"/>
        <end position="1155"/>
    </location>
</feature>
<dbReference type="Gene3D" id="3.60.40.10">
    <property type="entry name" value="PPM-type phosphatase domain"/>
    <property type="match status" value="1"/>
</dbReference>
<feature type="compositionally biased region" description="Polar residues" evidence="5">
    <location>
        <begin position="1197"/>
        <end position="1212"/>
    </location>
</feature>
<reference evidence="8" key="1">
    <citation type="submission" date="2011-08" db="EMBL/GenBank/DDBJ databases">
        <authorList>
            <person name="Rombauts S."/>
        </authorList>
    </citation>
    <scope>NUCLEOTIDE SEQUENCE</scope>
    <source>
        <strain evidence="8">London</strain>
    </source>
</reference>
<dbReference type="AlphaFoldDB" id="T1KAZ9"/>
<dbReference type="PROSITE" id="PS51746">
    <property type="entry name" value="PPM_2"/>
    <property type="match status" value="1"/>
</dbReference>
<keyword evidence="3 4" id="KW-0904">Protein phosphatase</keyword>
<reference evidence="7" key="2">
    <citation type="submission" date="2015-06" db="UniProtKB">
        <authorList>
            <consortium name="EnsemblMetazoa"/>
        </authorList>
    </citation>
    <scope>IDENTIFICATION</scope>
</reference>
<feature type="region of interest" description="Disordered" evidence="5">
    <location>
        <begin position="852"/>
        <end position="1212"/>
    </location>
</feature>
<evidence type="ECO:0000313" key="7">
    <source>
        <dbReference type="EnsemblMetazoa" id="tetur08g02340.1"/>
    </source>
</evidence>
<feature type="compositionally biased region" description="Polar residues" evidence="5">
    <location>
        <begin position="1059"/>
        <end position="1115"/>
    </location>
</feature>
<feature type="compositionally biased region" description="Low complexity" evidence="5">
    <location>
        <begin position="1166"/>
        <end position="1191"/>
    </location>
</feature>
<dbReference type="SMART" id="SM00332">
    <property type="entry name" value="PP2Cc"/>
    <property type="match status" value="1"/>
</dbReference>
<dbReference type="PANTHER" id="PTHR13832:SF818">
    <property type="entry name" value="SD03870P"/>
    <property type="match status" value="1"/>
</dbReference>
<dbReference type="InterPro" id="IPR036457">
    <property type="entry name" value="PPM-type-like_dom_sf"/>
</dbReference>
<dbReference type="GO" id="GO:0004722">
    <property type="term" value="F:protein serine/threonine phosphatase activity"/>
    <property type="evidence" value="ECO:0007669"/>
    <property type="project" value="InterPro"/>
</dbReference>
<keyword evidence="8" id="KW-1185">Reference proteome</keyword>
<dbReference type="SUPFAM" id="SSF81606">
    <property type="entry name" value="PP2C-like"/>
    <property type="match status" value="1"/>
</dbReference>
<evidence type="ECO:0000256" key="3">
    <source>
        <dbReference type="ARBA" id="ARBA00022912"/>
    </source>
</evidence>
<dbReference type="OrthoDB" id="416093at2759"/>
<dbReference type="EMBL" id="CAEY01001943">
    <property type="status" value="NOT_ANNOTATED_CDS"/>
    <property type="molecule type" value="Genomic_DNA"/>
</dbReference>
<dbReference type="STRING" id="32264.T1KAZ9"/>
<accession>T1KAZ9</accession>
<protein>
    <recommendedName>
        <fullName evidence="6">PPM-type phosphatase domain-containing protein</fullName>
    </recommendedName>
</protein>
<dbReference type="GO" id="GO:0046872">
    <property type="term" value="F:metal ion binding"/>
    <property type="evidence" value="ECO:0007669"/>
    <property type="project" value="UniProtKB-KW"/>
</dbReference>
<dbReference type="Pfam" id="PF00481">
    <property type="entry name" value="PP2C"/>
    <property type="match status" value="1"/>
</dbReference>
<gene>
    <name evidence="7" type="primary">107362416</name>
</gene>
<dbReference type="InterPro" id="IPR015655">
    <property type="entry name" value="PP2C"/>
</dbReference>